<keyword evidence="1 3" id="KW-0732">Signal</keyword>
<dbReference type="InterPro" id="IPR026444">
    <property type="entry name" value="Secre_tail"/>
</dbReference>
<evidence type="ECO:0000256" key="2">
    <source>
        <dbReference type="SAM" id="MobiDB-lite"/>
    </source>
</evidence>
<dbReference type="Gene3D" id="3.40.50.880">
    <property type="match status" value="1"/>
</dbReference>
<dbReference type="EMBL" id="QLSZ01000009">
    <property type="protein sequence ID" value="RAR70761.1"/>
    <property type="molecule type" value="Genomic_DNA"/>
</dbReference>
<feature type="chain" id="PRO_5016434664" evidence="3">
    <location>
        <begin position="22"/>
        <end position="418"/>
    </location>
</feature>
<name>A0A328Y9K8_9FLAO</name>
<proteinExistence type="predicted"/>
<dbReference type="InterPro" id="IPR029062">
    <property type="entry name" value="Class_I_gatase-like"/>
</dbReference>
<evidence type="ECO:0000313" key="5">
    <source>
        <dbReference type="EMBL" id="RAR70761.1"/>
    </source>
</evidence>
<reference evidence="5 6" key="1">
    <citation type="submission" date="2018-06" db="EMBL/GenBank/DDBJ databases">
        <title>Genomic Encyclopedia of Archaeal and Bacterial Type Strains, Phase II (KMG-II): from individual species to whole genera.</title>
        <authorList>
            <person name="Goeker M."/>
        </authorList>
    </citation>
    <scope>NUCLEOTIDE SEQUENCE [LARGE SCALE GENOMIC DNA]</scope>
    <source>
        <strain evidence="5 6">DSM 25663</strain>
    </source>
</reference>
<dbReference type="OrthoDB" id="626902at2"/>
<dbReference type="Pfam" id="PF18962">
    <property type="entry name" value="Por_Secre_tail"/>
    <property type="match status" value="1"/>
</dbReference>
<evidence type="ECO:0000256" key="3">
    <source>
        <dbReference type="SAM" id="SignalP"/>
    </source>
</evidence>
<feature type="domain" description="Secretion system C-terminal sorting" evidence="4">
    <location>
        <begin position="339"/>
        <end position="413"/>
    </location>
</feature>
<accession>A0A328Y9K8</accession>
<feature type="region of interest" description="Disordered" evidence="2">
    <location>
        <begin position="61"/>
        <end position="83"/>
    </location>
</feature>
<gene>
    <name evidence="5" type="ORF">CLV55_10912</name>
</gene>
<organism evidence="5 6">
    <name type="scientific">Flavobacterium aciduliphilum</name>
    <dbReference type="NCBI Taxonomy" id="1101402"/>
    <lineage>
        <taxon>Bacteria</taxon>
        <taxon>Pseudomonadati</taxon>
        <taxon>Bacteroidota</taxon>
        <taxon>Flavobacteriia</taxon>
        <taxon>Flavobacteriales</taxon>
        <taxon>Flavobacteriaceae</taxon>
        <taxon>Flavobacterium</taxon>
    </lineage>
</organism>
<dbReference type="Proteomes" id="UP000248840">
    <property type="component" value="Unassembled WGS sequence"/>
</dbReference>
<dbReference type="AlphaFoldDB" id="A0A328Y9K8"/>
<sequence length="418" mass="45073">MNTKFCLILVLFSFISSFGQTGNKILFDATKAEMAGNADWVIDADAHNIYFNSTTHLPYASSGSSGASNPQKTPTPAQSGITSTTTEDYWQGAISYWGVDCAKKGYVVESLPFNGAITFGNTSNPQDLSNYKAFVVAEPNMLFSSAEKTALLNFVAAGGGLFMIADHDVSDRNYDGYDAPHIWNDLMTTNSVAQNPFGITFDYVDISGTYSNVANLPTDPILHGTAGNVTKVQWANGTTMTLNTTNNSSVKGVVFKTGTSGTTNVLCAYATYGLGKVVAVGDSSIIDDGTGDTNDTLYDGYISDAAGNHQKIIMNMTIWLMTATLANPTFQADETFFAIYPNPTEAKQIEVSFSLLEQENTSIKIYDSLGRLVKEELFSDLNSGINHQTIDASTLESGVYFCKLVTPSQTKTLRVVLK</sequence>
<protein>
    <submittedName>
        <fullName evidence="5">Putative secreted protein (Por secretion system target)</fullName>
    </submittedName>
</protein>
<evidence type="ECO:0000256" key="1">
    <source>
        <dbReference type="ARBA" id="ARBA00022729"/>
    </source>
</evidence>
<evidence type="ECO:0000313" key="6">
    <source>
        <dbReference type="Proteomes" id="UP000248840"/>
    </source>
</evidence>
<dbReference type="NCBIfam" id="TIGR04183">
    <property type="entry name" value="Por_Secre_tail"/>
    <property type="match status" value="1"/>
</dbReference>
<keyword evidence="6" id="KW-1185">Reference proteome</keyword>
<dbReference type="RefSeq" id="WP_112113609.1">
    <property type="nucleotide sequence ID" value="NZ_QLSZ01000009.1"/>
</dbReference>
<evidence type="ECO:0000259" key="4">
    <source>
        <dbReference type="Pfam" id="PF18962"/>
    </source>
</evidence>
<dbReference type="SUPFAM" id="SSF52317">
    <property type="entry name" value="Class I glutamine amidotransferase-like"/>
    <property type="match status" value="1"/>
</dbReference>
<comment type="caution">
    <text evidence="5">The sequence shown here is derived from an EMBL/GenBank/DDBJ whole genome shotgun (WGS) entry which is preliminary data.</text>
</comment>
<feature type="signal peptide" evidence="3">
    <location>
        <begin position="1"/>
        <end position="21"/>
    </location>
</feature>